<dbReference type="STRING" id="284581.AMD01_02380"/>
<keyword evidence="3 10" id="KW-1003">Cell membrane</keyword>
<dbReference type="InterPro" id="IPR044878">
    <property type="entry name" value="UbiA_sf"/>
</dbReference>
<evidence type="ECO:0000256" key="6">
    <source>
        <dbReference type="ARBA" id="ARBA00022989"/>
    </source>
</evidence>
<feature type="transmembrane region" description="Helical" evidence="10">
    <location>
        <begin position="290"/>
        <end position="314"/>
    </location>
</feature>
<feature type="transmembrane region" description="Helical" evidence="10">
    <location>
        <begin position="165"/>
        <end position="185"/>
    </location>
</feature>
<dbReference type="AlphaFoldDB" id="A0A0M0LHQ9"/>
<dbReference type="InterPro" id="IPR006369">
    <property type="entry name" value="Protohaem_IX_farnesylTrfase"/>
</dbReference>
<feature type="transmembrane region" description="Helical" evidence="10">
    <location>
        <begin position="113"/>
        <end position="134"/>
    </location>
</feature>
<keyword evidence="8 10" id="KW-0472">Membrane</keyword>
<feature type="transmembrane region" description="Helical" evidence="10">
    <location>
        <begin position="257"/>
        <end position="278"/>
    </location>
</feature>
<comment type="catalytic activity">
    <reaction evidence="9 10">
        <text>heme b + (2E,6E)-farnesyl diphosphate + H2O = Fe(II)-heme o + diphosphate</text>
        <dbReference type="Rhea" id="RHEA:28070"/>
        <dbReference type="ChEBI" id="CHEBI:15377"/>
        <dbReference type="ChEBI" id="CHEBI:33019"/>
        <dbReference type="ChEBI" id="CHEBI:60344"/>
        <dbReference type="ChEBI" id="CHEBI:60530"/>
        <dbReference type="ChEBI" id="CHEBI:175763"/>
        <dbReference type="EC" id="2.5.1.141"/>
    </reaction>
</comment>
<dbReference type="RefSeq" id="WP_053399779.1">
    <property type="nucleotide sequence ID" value="NZ_JAUKEN010000002.1"/>
</dbReference>
<proteinExistence type="inferred from homology"/>
<keyword evidence="5 10" id="KW-0812">Transmembrane</keyword>
<organism evidence="11 12">
    <name type="scientific">Priestia koreensis</name>
    <dbReference type="NCBI Taxonomy" id="284581"/>
    <lineage>
        <taxon>Bacteria</taxon>
        <taxon>Bacillati</taxon>
        <taxon>Bacillota</taxon>
        <taxon>Bacilli</taxon>
        <taxon>Bacillales</taxon>
        <taxon>Bacillaceae</taxon>
        <taxon>Priestia</taxon>
    </lineage>
</organism>
<comment type="miscellaneous">
    <text evidence="10">Carbon 2 of the heme B porphyrin ring is defined according to the Fischer nomenclature.</text>
</comment>
<comment type="subcellular location">
    <subcellularLocation>
        <location evidence="1 10">Cell membrane</location>
        <topology evidence="1 10">Multi-pass membrane protein</topology>
    </subcellularLocation>
</comment>
<dbReference type="EC" id="2.5.1.141" evidence="10"/>
<evidence type="ECO:0000256" key="3">
    <source>
        <dbReference type="ARBA" id="ARBA00022475"/>
    </source>
</evidence>
<dbReference type="GO" id="GO:0008495">
    <property type="term" value="F:protoheme IX farnesyltransferase activity"/>
    <property type="evidence" value="ECO:0007669"/>
    <property type="project" value="UniProtKB-UniRule"/>
</dbReference>
<gene>
    <name evidence="10" type="primary">ctaB</name>
    <name evidence="11" type="ORF">AMD01_02380</name>
</gene>
<dbReference type="UniPathway" id="UPA00834">
    <property type="reaction ID" value="UER00712"/>
</dbReference>
<dbReference type="CDD" id="cd13957">
    <property type="entry name" value="PT_UbiA_Cox10"/>
    <property type="match status" value="1"/>
</dbReference>
<comment type="function">
    <text evidence="10">Converts heme B (protoheme IX) to heme O by substitution of the vinyl group on carbon 2 of heme B porphyrin ring with a hydroxyethyl farnesyl side group.</text>
</comment>
<dbReference type="GO" id="GO:0005886">
    <property type="term" value="C:plasma membrane"/>
    <property type="evidence" value="ECO:0007669"/>
    <property type="project" value="UniProtKB-SubCell"/>
</dbReference>
<protein>
    <recommendedName>
        <fullName evidence="10">Protoheme IX farnesyltransferase</fullName>
        <ecNumber evidence="10">2.5.1.141</ecNumber>
    </recommendedName>
    <alternativeName>
        <fullName evidence="10">Heme B farnesyltransferase</fullName>
    </alternativeName>
    <alternativeName>
        <fullName evidence="10">Heme O synthase</fullName>
    </alternativeName>
</protein>
<feature type="transmembrane region" description="Helical" evidence="10">
    <location>
        <begin position="40"/>
        <end position="59"/>
    </location>
</feature>
<keyword evidence="6 10" id="KW-1133">Transmembrane helix</keyword>
<dbReference type="NCBIfam" id="TIGR01473">
    <property type="entry name" value="cyoE_ctaB"/>
    <property type="match status" value="1"/>
</dbReference>
<dbReference type="HAMAP" id="MF_00154">
    <property type="entry name" value="CyoE_CtaB"/>
    <property type="match status" value="1"/>
</dbReference>
<dbReference type="GO" id="GO:0048034">
    <property type="term" value="P:heme O biosynthetic process"/>
    <property type="evidence" value="ECO:0007669"/>
    <property type="project" value="UniProtKB-UniRule"/>
</dbReference>
<dbReference type="PANTHER" id="PTHR43448:SF2">
    <property type="entry name" value="PROTOHEME IX FARNESYLTRANSFERASE, MITOCHONDRIAL"/>
    <property type="match status" value="1"/>
</dbReference>
<keyword evidence="7 10" id="KW-0350">Heme biosynthesis</keyword>
<evidence type="ECO:0000256" key="10">
    <source>
        <dbReference type="HAMAP-Rule" id="MF_00154"/>
    </source>
</evidence>
<evidence type="ECO:0000256" key="1">
    <source>
        <dbReference type="ARBA" id="ARBA00004651"/>
    </source>
</evidence>
<reference evidence="12" key="1">
    <citation type="submission" date="2015-08" db="EMBL/GenBank/DDBJ databases">
        <title>Fjat-14210 dsm16467.</title>
        <authorList>
            <person name="Liu B."/>
            <person name="Wang J."/>
            <person name="Zhu Y."/>
            <person name="Liu G."/>
            <person name="Chen Q."/>
            <person name="Chen Z."/>
            <person name="Lan J."/>
            <person name="Che J."/>
            <person name="Ge C."/>
            <person name="Shi H."/>
            <person name="Pan Z."/>
            <person name="Liu X."/>
        </authorList>
    </citation>
    <scope>NUCLEOTIDE SEQUENCE [LARGE SCALE GENOMIC DNA]</scope>
    <source>
        <strain evidence="12">DSM 16467</strain>
    </source>
</reference>
<dbReference type="InterPro" id="IPR000537">
    <property type="entry name" value="UbiA_prenyltransferase"/>
</dbReference>
<evidence type="ECO:0000256" key="2">
    <source>
        <dbReference type="ARBA" id="ARBA00004919"/>
    </source>
</evidence>
<feature type="transmembrane region" description="Helical" evidence="10">
    <location>
        <begin position="71"/>
        <end position="92"/>
    </location>
</feature>
<keyword evidence="12" id="KW-1185">Reference proteome</keyword>
<evidence type="ECO:0000313" key="12">
    <source>
        <dbReference type="Proteomes" id="UP000037558"/>
    </source>
</evidence>
<dbReference type="OrthoDB" id="9814417at2"/>
<evidence type="ECO:0000313" key="11">
    <source>
        <dbReference type="EMBL" id="KOO50615.1"/>
    </source>
</evidence>
<dbReference type="Pfam" id="PF01040">
    <property type="entry name" value="UbiA"/>
    <property type="match status" value="1"/>
</dbReference>
<feature type="transmembrane region" description="Helical" evidence="10">
    <location>
        <begin position="140"/>
        <end position="158"/>
    </location>
</feature>
<dbReference type="Gene3D" id="1.10.357.140">
    <property type="entry name" value="UbiA prenyltransferase"/>
    <property type="match status" value="1"/>
</dbReference>
<evidence type="ECO:0000256" key="7">
    <source>
        <dbReference type="ARBA" id="ARBA00023133"/>
    </source>
</evidence>
<evidence type="ECO:0000256" key="4">
    <source>
        <dbReference type="ARBA" id="ARBA00022679"/>
    </source>
</evidence>
<dbReference type="PROSITE" id="PS00943">
    <property type="entry name" value="UBIA"/>
    <property type="match status" value="1"/>
</dbReference>
<evidence type="ECO:0000256" key="8">
    <source>
        <dbReference type="ARBA" id="ARBA00023136"/>
    </source>
</evidence>
<keyword evidence="4 10" id="KW-0808">Transferase</keyword>
<feature type="transmembrane region" description="Helical" evidence="10">
    <location>
        <begin position="191"/>
        <end position="212"/>
    </location>
</feature>
<evidence type="ECO:0000256" key="9">
    <source>
        <dbReference type="ARBA" id="ARBA00047690"/>
    </source>
</evidence>
<comment type="pathway">
    <text evidence="2 10">Porphyrin-containing compound metabolism; heme O biosynthesis; heme O from protoheme: step 1/1.</text>
</comment>
<sequence>MSNVRLRSSEDSEDYSEKPLLHPIVVTSVWKDFLATIKIGIVNSNLITAFTGFWLALYFNGERFLQNLDLAFFSLIGTALIIAGSCSLNNYIDRDIDHLMERTKERPTVTGRFNPVIVLFMGIGLTLLGLFMLLATTLTAAVIGLVGVITYVFFYTLWSKRQYTINTVVGSISGAVPPLIGWAAVDSNLHIVAWILFLMMFIWQPPHFLALAMRRSEEYRAANIPMLPVVYGFSVTKRQVMIWIACLLPLPFYLYELGLWFVIVTTILTIGWLSLGALKYTSLKDDKKWGSLMFVYSVNYLTIVFVLMVVATLFI</sequence>
<dbReference type="PANTHER" id="PTHR43448">
    <property type="entry name" value="PROTOHEME IX FARNESYLTRANSFERASE, MITOCHONDRIAL"/>
    <property type="match status" value="1"/>
</dbReference>
<name>A0A0M0LHQ9_9BACI</name>
<dbReference type="Proteomes" id="UP000037558">
    <property type="component" value="Unassembled WGS sequence"/>
</dbReference>
<comment type="subunit">
    <text evidence="10">Interacts with CtaA.</text>
</comment>
<comment type="caution">
    <text evidence="11">The sequence shown here is derived from an EMBL/GenBank/DDBJ whole genome shotgun (WGS) entry which is preliminary data.</text>
</comment>
<evidence type="ECO:0000256" key="5">
    <source>
        <dbReference type="ARBA" id="ARBA00022692"/>
    </source>
</evidence>
<comment type="similarity">
    <text evidence="10">Belongs to the UbiA prenyltransferase family. Protoheme IX farnesyltransferase subfamily.</text>
</comment>
<dbReference type="InterPro" id="IPR030470">
    <property type="entry name" value="UbiA_prenylTrfase_CS"/>
</dbReference>
<dbReference type="EMBL" id="LILC01000002">
    <property type="protein sequence ID" value="KOO50615.1"/>
    <property type="molecule type" value="Genomic_DNA"/>
</dbReference>
<accession>A0A0M0LHQ9</accession>
<dbReference type="FunFam" id="1.10.357.140:FF:000001">
    <property type="entry name" value="Protoheme IX farnesyltransferase"/>
    <property type="match status" value="1"/>
</dbReference>
<dbReference type="PATRIC" id="fig|284581.3.peg.743"/>